<name>A0A7Y5EI59_9GAMM</name>
<evidence type="ECO:0000313" key="3">
    <source>
        <dbReference type="Proteomes" id="UP000523161"/>
    </source>
</evidence>
<dbReference type="RefSeq" id="WP_173501440.1">
    <property type="nucleotide sequence ID" value="NZ_JABSOD010000010.1"/>
</dbReference>
<keyword evidence="3" id="KW-1185">Reference proteome</keyword>
<evidence type="ECO:0000256" key="1">
    <source>
        <dbReference type="SAM" id="SignalP"/>
    </source>
</evidence>
<keyword evidence="2" id="KW-0449">Lipoprotein</keyword>
<dbReference type="Proteomes" id="UP000523161">
    <property type="component" value="Unassembled WGS sequence"/>
</dbReference>
<reference evidence="2 3" key="1">
    <citation type="submission" date="2020-06" db="EMBL/GenBank/DDBJ databases">
        <title>Rheinheimera sp. nov., a marine bacterium isolated from coastal.</title>
        <authorList>
            <person name="Yu Q."/>
            <person name="Qi Y."/>
            <person name="Pu J."/>
        </authorList>
    </citation>
    <scope>NUCLEOTIDE SEQUENCE [LARGE SCALE GENOMIC DNA]</scope>
    <source>
        <strain evidence="2 3">YQF-2</strain>
    </source>
</reference>
<dbReference type="Gene3D" id="3.10.129.140">
    <property type="entry name" value="Helicobacter TNF-alpha-Inducing protein"/>
    <property type="match status" value="1"/>
</dbReference>
<gene>
    <name evidence="2" type="ORF">HRH59_11660</name>
</gene>
<organism evidence="2 3">
    <name type="scientific">Rheinheimera lutimaris</name>
    <dbReference type="NCBI Taxonomy" id="2740584"/>
    <lineage>
        <taxon>Bacteria</taxon>
        <taxon>Pseudomonadati</taxon>
        <taxon>Pseudomonadota</taxon>
        <taxon>Gammaproteobacteria</taxon>
        <taxon>Chromatiales</taxon>
        <taxon>Chromatiaceae</taxon>
        <taxon>Rheinheimera</taxon>
    </lineage>
</organism>
<dbReference type="EMBL" id="JABSOD010000010">
    <property type="protein sequence ID" value="NRQ43200.1"/>
    <property type="molecule type" value="Genomic_DNA"/>
</dbReference>
<accession>A0A7Y5EI59</accession>
<comment type="caution">
    <text evidence="2">The sequence shown here is derived from an EMBL/GenBank/DDBJ whole genome shotgun (WGS) entry which is preliminary data.</text>
</comment>
<protein>
    <submittedName>
        <fullName evidence="2">LPP20 family lipoprotein</fullName>
    </submittedName>
</protein>
<keyword evidence="1" id="KW-0732">Signal</keyword>
<feature type="signal peptide" evidence="1">
    <location>
        <begin position="1"/>
        <end position="18"/>
    </location>
</feature>
<sequence length="191" mass="20830">MKNYIAVACSALLLSACASTDKKISYDSCTYPDAPTTNAPSWICDQPAEGVVMQAVGYSAKLASGPGMMKDVAEAEARNRLAASFSSDVKARLSRVTDEQLTNQQALSTDTIQRIQKSVTAMELVFSRTYRTQISPTGGLYVLVGINDAAYKENLDKLLSQTVDQENPELYRKFLLQEADTALDDVAEKIK</sequence>
<dbReference type="AlphaFoldDB" id="A0A7Y5EI59"/>
<proteinExistence type="predicted"/>
<evidence type="ECO:0000313" key="2">
    <source>
        <dbReference type="EMBL" id="NRQ43200.1"/>
    </source>
</evidence>
<dbReference type="PROSITE" id="PS51257">
    <property type="entry name" value="PROKAR_LIPOPROTEIN"/>
    <property type="match status" value="1"/>
</dbReference>
<feature type="chain" id="PRO_5030798212" evidence="1">
    <location>
        <begin position="19"/>
        <end position="191"/>
    </location>
</feature>